<keyword evidence="4" id="KW-1185">Reference proteome</keyword>
<feature type="compositionally biased region" description="Basic and acidic residues" evidence="1">
    <location>
        <begin position="121"/>
        <end position="144"/>
    </location>
</feature>
<evidence type="ECO:0000313" key="4">
    <source>
        <dbReference type="Proteomes" id="UP000631181"/>
    </source>
</evidence>
<feature type="transmembrane region" description="Helical" evidence="2">
    <location>
        <begin position="68"/>
        <end position="90"/>
    </location>
</feature>
<feature type="compositionally biased region" description="Acidic residues" evidence="1">
    <location>
        <begin position="170"/>
        <end position="179"/>
    </location>
</feature>
<accession>A0A8J8WI31</accession>
<proteinExistence type="predicted"/>
<organism evidence="3 4">
    <name type="scientific">Penicillium ucsense</name>
    <dbReference type="NCBI Taxonomy" id="2839758"/>
    <lineage>
        <taxon>Eukaryota</taxon>
        <taxon>Fungi</taxon>
        <taxon>Dikarya</taxon>
        <taxon>Ascomycota</taxon>
        <taxon>Pezizomycotina</taxon>
        <taxon>Eurotiomycetes</taxon>
        <taxon>Eurotiomycetidae</taxon>
        <taxon>Eurotiales</taxon>
        <taxon>Aspergillaceae</taxon>
        <taxon>Penicillium</taxon>
    </lineage>
</organism>
<feature type="region of interest" description="Disordered" evidence="1">
    <location>
        <begin position="113"/>
        <end position="219"/>
    </location>
</feature>
<gene>
    <name evidence="3" type="ORF">PECM_004670</name>
</gene>
<name>A0A8J8WI31_9EURO</name>
<evidence type="ECO:0000313" key="3">
    <source>
        <dbReference type="EMBL" id="KAF7717141.1"/>
    </source>
</evidence>
<sequence length="219" mass="23902">MQSLSSTSAHGLDHTHNATVDLTPEPYHLHPQPQAPPLLHNHLEKRYSTISIPATYGHLNSGPSPGTVAGIVLGTVGGVILILYLTFLALNPGGLARGNPDDTTIVDEEVVVRSRRSPSSRRSDAIEVVEQRERERDRRRDSYRRPPSARPSQSMVEESVTGTSITNDQDLVEVIEEESSMMSTVSPSPRRGGAGRGYRTVDPLEYGGGSSYDGDSRYR</sequence>
<keyword evidence="2" id="KW-1133">Transmembrane helix</keyword>
<evidence type="ECO:0000256" key="1">
    <source>
        <dbReference type="SAM" id="MobiDB-lite"/>
    </source>
</evidence>
<keyword evidence="2" id="KW-0472">Membrane</keyword>
<evidence type="ECO:0000256" key="2">
    <source>
        <dbReference type="SAM" id="Phobius"/>
    </source>
</evidence>
<dbReference type="EMBL" id="WIWV01000030">
    <property type="protein sequence ID" value="KAF7717141.1"/>
    <property type="molecule type" value="Genomic_DNA"/>
</dbReference>
<protein>
    <submittedName>
        <fullName evidence="3">Uncharacterized protein</fullName>
    </submittedName>
</protein>
<feature type="compositionally biased region" description="Polar residues" evidence="1">
    <location>
        <begin position="153"/>
        <end position="169"/>
    </location>
</feature>
<feature type="region of interest" description="Disordered" evidence="1">
    <location>
        <begin position="1"/>
        <end position="25"/>
    </location>
</feature>
<dbReference type="Proteomes" id="UP000631181">
    <property type="component" value="Unassembled WGS sequence"/>
</dbReference>
<comment type="caution">
    <text evidence="3">The sequence shown here is derived from an EMBL/GenBank/DDBJ whole genome shotgun (WGS) entry which is preliminary data.</text>
</comment>
<reference evidence="3" key="1">
    <citation type="journal article" date="2020" name="Front. Microbiol.">
        <title>Gene regulatory networks of Penicillium echinulatum 2HH and Penicillium oxalicum 114-2 inferred by a computational biology approach.</title>
        <authorList>
            <person name="Lenz A.R."/>
            <person name="Galan-Vasquez E."/>
            <person name="Balbinot E."/>
            <person name="De Abreu F.P."/>
            <person name="De Oliveira N.S."/>
            <person name="Da Rosa L.O."/>
            <person name="De Avila E Silva S."/>
            <person name="Camassola M."/>
            <person name="Dillon A.J.P."/>
            <person name="Perez-Rueda E."/>
        </authorList>
    </citation>
    <scope>NUCLEOTIDE SEQUENCE</scope>
    <source>
        <strain evidence="3">S1M29</strain>
    </source>
</reference>
<keyword evidence="2" id="KW-0812">Transmembrane</keyword>
<feature type="compositionally biased region" description="Low complexity" evidence="1">
    <location>
        <begin position="180"/>
        <end position="191"/>
    </location>
</feature>
<dbReference type="AlphaFoldDB" id="A0A8J8WI31"/>